<reference evidence="1" key="1">
    <citation type="submission" date="2013-05" db="EMBL/GenBank/DDBJ databases">
        <authorList>
            <person name="Yim A.K.Y."/>
            <person name="Chan T.F."/>
            <person name="Ji K.M."/>
            <person name="Liu X.Y."/>
            <person name="Zhou J.W."/>
            <person name="Li R.Q."/>
            <person name="Yang K.Y."/>
            <person name="Li J."/>
            <person name="Li M."/>
            <person name="Law P.T.W."/>
            <person name="Wu Y.L."/>
            <person name="Cai Z.L."/>
            <person name="Qin H."/>
            <person name="Bao Y."/>
            <person name="Leung R.K.K."/>
            <person name="Ng P.K.S."/>
            <person name="Zou J."/>
            <person name="Zhong X.J."/>
            <person name="Ran P.X."/>
            <person name="Zhong N.S."/>
            <person name="Liu Z.G."/>
            <person name="Tsui S.K.W."/>
        </authorList>
    </citation>
    <scope>NUCLEOTIDE SEQUENCE</scope>
    <source>
        <strain evidence="1">Derf</strain>
        <tissue evidence="1">Whole organism</tissue>
    </source>
</reference>
<evidence type="ECO:0000313" key="2">
    <source>
        <dbReference type="Proteomes" id="UP000790347"/>
    </source>
</evidence>
<gene>
    <name evidence="1" type="ORF">DERF_003292</name>
</gene>
<name>A0A922LDI6_DERFA</name>
<reference evidence="1" key="2">
    <citation type="journal article" date="2022" name="Res Sq">
        <title>Comparative Genomics Reveals Insights into the Divergent Evolution of Astigmatic Mites and Household Pest Adaptations.</title>
        <authorList>
            <person name="Xiong Q."/>
            <person name="Wan A.T.-Y."/>
            <person name="Liu X.-Y."/>
            <person name="Fung C.S.-H."/>
            <person name="Xiao X."/>
            <person name="Malainual N."/>
            <person name="Hou J."/>
            <person name="Wang L."/>
            <person name="Wang M."/>
            <person name="Yang K."/>
            <person name="Cui Y."/>
            <person name="Leung E."/>
            <person name="Nong W."/>
            <person name="Shin S.-K."/>
            <person name="Au S."/>
            <person name="Jeong K.Y."/>
            <person name="Chew F.T."/>
            <person name="Hui J."/>
            <person name="Leung T.F."/>
            <person name="Tungtrongchitr A."/>
            <person name="Zhong N."/>
            <person name="Liu Z."/>
            <person name="Tsui S."/>
        </authorList>
    </citation>
    <scope>NUCLEOTIDE SEQUENCE</scope>
    <source>
        <strain evidence="1">Derf</strain>
        <tissue evidence="1">Whole organism</tissue>
    </source>
</reference>
<dbReference type="AlphaFoldDB" id="A0A922LDI6"/>
<keyword evidence="2" id="KW-1185">Reference proteome</keyword>
<comment type="caution">
    <text evidence="1">The sequence shown here is derived from an EMBL/GenBank/DDBJ whole genome shotgun (WGS) entry which is preliminary data.</text>
</comment>
<evidence type="ECO:0000313" key="1">
    <source>
        <dbReference type="EMBL" id="KAH9529405.1"/>
    </source>
</evidence>
<proteinExistence type="predicted"/>
<organism evidence="1 2">
    <name type="scientific">Dermatophagoides farinae</name>
    <name type="common">American house dust mite</name>
    <dbReference type="NCBI Taxonomy" id="6954"/>
    <lineage>
        <taxon>Eukaryota</taxon>
        <taxon>Metazoa</taxon>
        <taxon>Ecdysozoa</taxon>
        <taxon>Arthropoda</taxon>
        <taxon>Chelicerata</taxon>
        <taxon>Arachnida</taxon>
        <taxon>Acari</taxon>
        <taxon>Acariformes</taxon>
        <taxon>Sarcoptiformes</taxon>
        <taxon>Astigmata</taxon>
        <taxon>Psoroptidia</taxon>
        <taxon>Analgoidea</taxon>
        <taxon>Pyroglyphidae</taxon>
        <taxon>Dermatophagoidinae</taxon>
        <taxon>Dermatophagoides</taxon>
    </lineage>
</organism>
<dbReference type="Proteomes" id="UP000790347">
    <property type="component" value="Unassembled WGS sequence"/>
</dbReference>
<sequence>MIMLMNTFKSYGLLNNFYHYHHHHHHVFGALFSSILNTESFQVVKCIIKVEKTNGQFLSDQMKRKTK</sequence>
<accession>A0A922LDI6</accession>
<protein>
    <submittedName>
        <fullName evidence="1">Uncharacterized protein</fullName>
    </submittedName>
</protein>
<dbReference type="EMBL" id="ASGP02000001">
    <property type="protein sequence ID" value="KAH9529405.1"/>
    <property type="molecule type" value="Genomic_DNA"/>
</dbReference>